<evidence type="ECO:0000256" key="1">
    <source>
        <dbReference type="SAM" id="MobiDB-lite"/>
    </source>
</evidence>
<feature type="compositionally biased region" description="Basic and acidic residues" evidence="1">
    <location>
        <begin position="962"/>
        <end position="971"/>
    </location>
</feature>
<reference evidence="3" key="1">
    <citation type="submission" date="2023-08" db="EMBL/GenBank/DDBJ databases">
        <authorList>
            <person name="Chen Y."/>
            <person name="Shah S."/>
            <person name="Dougan E. K."/>
            <person name="Thang M."/>
            <person name="Chan C."/>
        </authorList>
    </citation>
    <scope>NUCLEOTIDE SEQUENCE</scope>
</reference>
<evidence type="ECO:0000313" key="4">
    <source>
        <dbReference type="Proteomes" id="UP001178507"/>
    </source>
</evidence>
<dbReference type="Gene3D" id="3.60.10.10">
    <property type="entry name" value="Endonuclease/exonuclease/phosphatase"/>
    <property type="match status" value="1"/>
</dbReference>
<feature type="transmembrane region" description="Helical" evidence="2">
    <location>
        <begin position="302"/>
        <end position="327"/>
    </location>
</feature>
<dbReference type="AlphaFoldDB" id="A0AA36IYA5"/>
<dbReference type="EMBL" id="CAUJNA010003222">
    <property type="protein sequence ID" value="CAJ1396213.1"/>
    <property type="molecule type" value="Genomic_DNA"/>
</dbReference>
<keyword evidence="2" id="KW-0472">Membrane</keyword>
<dbReference type="Gene3D" id="3.40.50.11350">
    <property type="match status" value="1"/>
</dbReference>
<organism evidence="3 4">
    <name type="scientific">Effrenium voratum</name>
    <dbReference type="NCBI Taxonomy" id="2562239"/>
    <lineage>
        <taxon>Eukaryota</taxon>
        <taxon>Sar</taxon>
        <taxon>Alveolata</taxon>
        <taxon>Dinophyceae</taxon>
        <taxon>Suessiales</taxon>
        <taxon>Symbiodiniaceae</taxon>
        <taxon>Effrenium</taxon>
    </lineage>
</organism>
<comment type="caution">
    <text evidence="3">The sequence shown here is derived from an EMBL/GenBank/DDBJ whole genome shotgun (WGS) entry which is preliminary data.</text>
</comment>
<name>A0AA36IYA5_9DINO</name>
<protein>
    <submittedName>
        <fullName evidence="3">Uncharacterized protein</fullName>
    </submittedName>
</protein>
<feature type="region of interest" description="Disordered" evidence="1">
    <location>
        <begin position="941"/>
        <end position="977"/>
    </location>
</feature>
<keyword evidence="4" id="KW-1185">Reference proteome</keyword>
<proteinExistence type="predicted"/>
<sequence>MALKDFGRLLAQNCRPQWRYIACEILKEMLRDPKQAGSFLEALLHEIAEVNAFQQLHESDSLEGLSSEELQAVAMIKQLAAFKLLQKHERSGHRVPFCTSGLLTKNEGLMRQATAKKWTQLCQSLLFMSAAADVLSRLQGSQVWKAAAALEHKTCHEIWAHPTLPLADAKDAFLPKETRVKLMTWNACSLSFPLRIHPAKLLLGIFLGFWWHDPQRDVPLQVRSRAARERCQRQAEYIRQSGADLIMLQEMLSTTMLETLMCHLASDFDCAYLTCRPTLSAVLLWTLFLLTVAFWQCALLQICLMVWSTSALGFCGRWLMLAIWLALRSRGAVPFHFLCGDVAGQLVVLRRQTSRLEACVAKEFQAFDALGHQLLARSWLCVFFNVRPRGILRVTVPLGPRMGSLTLLNTHLPHNSDNSKLLRSVSSYASSFACHGPVVLAGDFNPQPHIELQQQLKPLLAAGLVPTDGLEEQHCTWDLQQPLTRRNPGTPRTMQLDFIFLRSHDEVCPCEDASPRRRLLSKDSEHDGGKRVEARVLGTAIVDQDPSLEAAAELMELWDQVTILAKCRPESDELRRAVRGFNSFHRECFRAGLATLIDTASDKWRACRPFRGDLPKFLQVDCICVRAFNPFYPPREEDRCALAAERSAQLNELAPSLELQRRLWQLPAGTVSVHIRRTDHKKAIARSPEELFMQMMDSYSEDTPFFLATDDPAVEARFKARYGGRLLTNSKRSLDRHAPEGIQDALLDLLLLSQGCEVLGSYKSSFSAMAAHFHMVPWALARLHVVDVCPDAHQVQGPAFREVDLVPEDPEAEHSGVGWQPAQPQKPRMQEVRKLMAEAEMDFDGEKDEIPEDDEIPDDDEIDDEEDRRFGLQFEQVVPDAVYSATAEDGMLTASTSSDRTLTSDELEEQIADRWWSQVRRFFFRHNYRAYRLVDGSWQQVPDPRGPRFKPRRKYRPRRHQREQAMKRLMRESSAPA</sequence>
<dbReference type="InterPro" id="IPR036691">
    <property type="entry name" value="Endo/exonu/phosph_ase_sf"/>
</dbReference>
<dbReference type="Proteomes" id="UP001178507">
    <property type="component" value="Unassembled WGS sequence"/>
</dbReference>
<gene>
    <name evidence="3" type="ORF">EVOR1521_LOCUS20484</name>
</gene>
<evidence type="ECO:0000256" key="2">
    <source>
        <dbReference type="SAM" id="Phobius"/>
    </source>
</evidence>
<keyword evidence="2" id="KW-0812">Transmembrane</keyword>
<feature type="compositionally biased region" description="Basic residues" evidence="1">
    <location>
        <begin position="947"/>
        <end position="961"/>
    </location>
</feature>
<accession>A0AA36IYA5</accession>
<feature type="transmembrane region" description="Helical" evidence="2">
    <location>
        <begin position="278"/>
        <end position="295"/>
    </location>
</feature>
<keyword evidence="2" id="KW-1133">Transmembrane helix</keyword>
<dbReference type="SUPFAM" id="SSF56219">
    <property type="entry name" value="DNase I-like"/>
    <property type="match status" value="1"/>
</dbReference>
<evidence type="ECO:0000313" key="3">
    <source>
        <dbReference type="EMBL" id="CAJ1396213.1"/>
    </source>
</evidence>